<feature type="compositionally biased region" description="Polar residues" evidence="1">
    <location>
        <begin position="81"/>
        <end position="94"/>
    </location>
</feature>
<proteinExistence type="predicted"/>
<dbReference type="Proteomes" id="UP001152622">
    <property type="component" value="Chromosome 4"/>
</dbReference>
<feature type="region of interest" description="Disordered" evidence="1">
    <location>
        <begin position="1"/>
        <end position="113"/>
    </location>
</feature>
<dbReference type="EMBL" id="JAINUF010000004">
    <property type="protein sequence ID" value="KAJ8362888.1"/>
    <property type="molecule type" value="Genomic_DNA"/>
</dbReference>
<reference evidence="2" key="1">
    <citation type="journal article" date="2023" name="Science">
        <title>Genome structures resolve the early diversification of teleost fishes.</title>
        <authorList>
            <person name="Parey E."/>
            <person name="Louis A."/>
            <person name="Montfort J."/>
            <person name="Bouchez O."/>
            <person name="Roques C."/>
            <person name="Iampietro C."/>
            <person name="Lluch J."/>
            <person name="Castinel A."/>
            <person name="Donnadieu C."/>
            <person name="Desvignes T."/>
            <person name="Floi Bucao C."/>
            <person name="Jouanno E."/>
            <person name="Wen M."/>
            <person name="Mejri S."/>
            <person name="Dirks R."/>
            <person name="Jansen H."/>
            <person name="Henkel C."/>
            <person name="Chen W.J."/>
            <person name="Zahm M."/>
            <person name="Cabau C."/>
            <person name="Klopp C."/>
            <person name="Thompson A.W."/>
            <person name="Robinson-Rechavi M."/>
            <person name="Braasch I."/>
            <person name="Lecointre G."/>
            <person name="Bobe J."/>
            <person name="Postlethwait J.H."/>
            <person name="Berthelot C."/>
            <person name="Roest Crollius H."/>
            <person name="Guiguen Y."/>
        </authorList>
    </citation>
    <scope>NUCLEOTIDE SEQUENCE</scope>
    <source>
        <strain evidence="2">WJC10195</strain>
    </source>
</reference>
<evidence type="ECO:0000313" key="3">
    <source>
        <dbReference type="Proteomes" id="UP001152622"/>
    </source>
</evidence>
<gene>
    <name evidence="2" type="ORF">SKAU_G00117190</name>
</gene>
<sequence>MPPSFWTGSQTRLKPALKPQEPTPRRQPKQARTPPPHTPWGLFKENPRPIGVRSLLDPSEPSDCTPPVTRGTIAQPRPSLGSASESTSNPSSVSARVKAPRQPQSSDHRLTADHTQRAAVGLLTPCRAMVPRGQLNPGY</sequence>
<protein>
    <submittedName>
        <fullName evidence="2">Uncharacterized protein</fullName>
    </submittedName>
</protein>
<accession>A0A9Q1FNL0</accession>
<keyword evidence="3" id="KW-1185">Reference proteome</keyword>
<evidence type="ECO:0000256" key="1">
    <source>
        <dbReference type="SAM" id="MobiDB-lite"/>
    </source>
</evidence>
<name>A0A9Q1FNL0_SYNKA</name>
<dbReference type="AlphaFoldDB" id="A0A9Q1FNL0"/>
<evidence type="ECO:0000313" key="2">
    <source>
        <dbReference type="EMBL" id="KAJ8362888.1"/>
    </source>
</evidence>
<comment type="caution">
    <text evidence="2">The sequence shown here is derived from an EMBL/GenBank/DDBJ whole genome shotgun (WGS) entry which is preliminary data.</text>
</comment>
<feature type="compositionally biased region" description="Polar residues" evidence="1">
    <location>
        <begin position="1"/>
        <end position="12"/>
    </location>
</feature>
<organism evidence="2 3">
    <name type="scientific">Synaphobranchus kaupii</name>
    <name type="common">Kaup's arrowtooth eel</name>
    <dbReference type="NCBI Taxonomy" id="118154"/>
    <lineage>
        <taxon>Eukaryota</taxon>
        <taxon>Metazoa</taxon>
        <taxon>Chordata</taxon>
        <taxon>Craniata</taxon>
        <taxon>Vertebrata</taxon>
        <taxon>Euteleostomi</taxon>
        <taxon>Actinopterygii</taxon>
        <taxon>Neopterygii</taxon>
        <taxon>Teleostei</taxon>
        <taxon>Anguilliformes</taxon>
        <taxon>Synaphobranchidae</taxon>
        <taxon>Synaphobranchus</taxon>
    </lineage>
</organism>